<protein>
    <submittedName>
        <fullName evidence="1">Uncharacterized protein</fullName>
    </submittedName>
</protein>
<gene>
    <name evidence="1" type="ORF">LEA_05380</name>
</gene>
<evidence type="ECO:0000313" key="1">
    <source>
        <dbReference type="EMBL" id="EKC75121.1"/>
    </source>
</evidence>
<dbReference type="AlphaFoldDB" id="K1UU66"/>
<dbReference type="EMBL" id="AJWY01003517">
    <property type="protein sequence ID" value="EKC75121.1"/>
    <property type="molecule type" value="Genomic_DNA"/>
</dbReference>
<organism evidence="1">
    <name type="scientific">human gut metagenome</name>
    <dbReference type="NCBI Taxonomy" id="408170"/>
    <lineage>
        <taxon>unclassified sequences</taxon>
        <taxon>metagenomes</taxon>
        <taxon>organismal metagenomes</taxon>
    </lineage>
</organism>
<accession>K1UU66</accession>
<name>K1UU66_9ZZZZ</name>
<comment type="caution">
    <text evidence="1">The sequence shown here is derived from an EMBL/GenBank/DDBJ whole genome shotgun (WGS) entry which is preliminary data.</text>
</comment>
<proteinExistence type="predicted"/>
<sequence>EVPATTATGANDTRYTVGTPTWSPAVTDGKFGAAAYTVSIPVTAAGGYSFDANCVYTVNGYVATYADGKVSYTFPALTAPHKHSYGTWTMLDDSQHSRSCTCGDMQFEAHTFSAWTKVDESTHSRTCSKCKKSGEATNYTETAEHTWVWVVDQEAALNQPGLQHEECTG</sequence>
<feature type="non-terminal residue" evidence="1">
    <location>
        <position position="169"/>
    </location>
</feature>
<feature type="non-terminal residue" evidence="1">
    <location>
        <position position="1"/>
    </location>
</feature>
<reference evidence="1" key="1">
    <citation type="journal article" date="2013" name="Environ. Microbiol.">
        <title>Microbiota from the distal guts of lean and obese adolescents exhibit partial functional redundancy besides clear differences in community structure.</title>
        <authorList>
            <person name="Ferrer M."/>
            <person name="Ruiz A."/>
            <person name="Lanza F."/>
            <person name="Haange S.B."/>
            <person name="Oberbach A."/>
            <person name="Till H."/>
            <person name="Bargiela R."/>
            <person name="Campoy C."/>
            <person name="Segura M.T."/>
            <person name="Richter M."/>
            <person name="von Bergen M."/>
            <person name="Seifert J."/>
            <person name="Suarez A."/>
        </authorList>
    </citation>
    <scope>NUCLEOTIDE SEQUENCE</scope>
</reference>